<evidence type="ECO:0000313" key="1">
    <source>
        <dbReference type="EMBL" id="GBN48685.1"/>
    </source>
</evidence>
<proteinExistence type="predicted"/>
<dbReference type="Proteomes" id="UP000499080">
    <property type="component" value="Unassembled WGS sequence"/>
</dbReference>
<sequence length="44" mass="4805">TSKPIVNVEIGYGWCGMERKAGYPTYPNPHFPSKPIANVENGKG</sequence>
<accession>A0A4Y2P9P2</accession>
<keyword evidence="3" id="KW-1185">Reference proteome</keyword>
<dbReference type="EMBL" id="BGPR01214250">
    <property type="protein sequence ID" value="GBN48697.1"/>
    <property type="molecule type" value="Genomic_DNA"/>
</dbReference>
<dbReference type="AlphaFoldDB" id="A0A4Y2P9P2"/>
<feature type="non-terminal residue" evidence="1">
    <location>
        <position position="1"/>
    </location>
</feature>
<comment type="caution">
    <text evidence="1">The sequence shown here is derived from an EMBL/GenBank/DDBJ whole genome shotgun (WGS) entry which is preliminary data.</text>
</comment>
<dbReference type="EMBL" id="BGPR01214243">
    <property type="protein sequence ID" value="GBN48685.1"/>
    <property type="molecule type" value="Genomic_DNA"/>
</dbReference>
<evidence type="ECO:0000313" key="3">
    <source>
        <dbReference type="Proteomes" id="UP000499080"/>
    </source>
</evidence>
<gene>
    <name evidence="1" type="ORF">AVEN_48473_1</name>
    <name evidence="2" type="ORF">AVEN_75564_1</name>
</gene>
<protein>
    <submittedName>
        <fullName evidence="1">Uncharacterized protein</fullName>
    </submittedName>
</protein>
<evidence type="ECO:0000313" key="2">
    <source>
        <dbReference type="EMBL" id="GBN48697.1"/>
    </source>
</evidence>
<organism evidence="1 3">
    <name type="scientific">Araneus ventricosus</name>
    <name type="common">Orbweaver spider</name>
    <name type="synonym">Epeira ventricosa</name>
    <dbReference type="NCBI Taxonomy" id="182803"/>
    <lineage>
        <taxon>Eukaryota</taxon>
        <taxon>Metazoa</taxon>
        <taxon>Ecdysozoa</taxon>
        <taxon>Arthropoda</taxon>
        <taxon>Chelicerata</taxon>
        <taxon>Arachnida</taxon>
        <taxon>Araneae</taxon>
        <taxon>Araneomorphae</taxon>
        <taxon>Entelegynae</taxon>
        <taxon>Araneoidea</taxon>
        <taxon>Araneidae</taxon>
        <taxon>Araneus</taxon>
    </lineage>
</organism>
<name>A0A4Y2P9P2_ARAVE</name>
<reference evidence="1 3" key="1">
    <citation type="journal article" date="2019" name="Sci. Rep.">
        <title>Orb-weaving spider Araneus ventricosus genome elucidates the spidroin gene catalogue.</title>
        <authorList>
            <person name="Kono N."/>
            <person name="Nakamura H."/>
            <person name="Ohtoshi R."/>
            <person name="Moran D.A.P."/>
            <person name="Shinohara A."/>
            <person name="Yoshida Y."/>
            <person name="Fujiwara M."/>
            <person name="Mori M."/>
            <person name="Tomita M."/>
            <person name="Arakawa K."/>
        </authorList>
    </citation>
    <scope>NUCLEOTIDE SEQUENCE [LARGE SCALE GENOMIC DNA]</scope>
</reference>